<dbReference type="Gene3D" id="2.60.120.260">
    <property type="entry name" value="Galactose-binding domain-like"/>
    <property type="match status" value="3"/>
</dbReference>
<protein>
    <submittedName>
        <fullName evidence="6">Discoidin domain-containing protein</fullName>
    </submittedName>
</protein>
<dbReference type="InterPro" id="IPR012334">
    <property type="entry name" value="Pectin_lyas_fold"/>
</dbReference>
<feature type="signal peptide" evidence="4">
    <location>
        <begin position="1"/>
        <end position="31"/>
    </location>
</feature>
<dbReference type="SUPFAM" id="SSF49785">
    <property type="entry name" value="Galactose-binding domain-like"/>
    <property type="match status" value="3"/>
</dbReference>
<proteinExistence type="predicted"/>
<comment type="caution">
    <text evidence="6">The sequence shown here is derived from an EMBL/GenBank/DDBJ whole genome shotgun (WGS) entry which is preliminary data.</text>
</comment>
<dbReference type="PROSITE" id="PS50022">
    <property type="entry name" value="FA58C_3"/>
    <property type="match status" value="3"/>
</dbReference>
<feature type="compositionally biased region" description="Polar residues" evidence="3">
    <location>
        <begin position="389"/>
        <end position="411"/>
    </location>
</feature>
<dbReference type="Pfam" id="PF00754">
    <property type="entry name" value="F5_F8_type_C"/>
    <property type="match status" value="2"/>
</dbReference>
<dbReference type="SMART" id="SM00231">
    <property type="entry name" value="FA58C"/>
    <property type="match status" value="2"/>
</dbReference>
<evidence type="ECO:0000313" key="7">
    <source>
        <dbReference type="Proteomes" id="UP001602322"/>
    </source>
</evidence>
<accession>A0ABW6X9A6</accession>
<dbReference type="SUPFAM" id="SSF51126">
    <property type="entry name" value="Pectin lyase-like"/>
    <property type="match status" value="1"/>
</dbReference>
<dbReference type="Pfam" id="PF22815">
    <property type="entry name" value="CatAgl_D1"/>
    <property type="match status" value="1"/>
</dbReference>
<evidence type="ECO:0000256" key="2">
    <source>
        <dbReference type="ARBA" id="ARBA00023326"/>
    </source>
</evidence>
<sequence>MRAQRWRWRALSAVVTTSLLMIGWPSLTAAAADGPNIAAGRTAAASSAGEYAARNVTDGNQATYWEGSGGALPQWVQADLGTTARVDEVTLKLPAGWETRQQTLSVQGSADGTSFSTLKSSAAYTFSPGTSNAVKITFPATQTRFVRVNVTANTGWQNAQLSELEVRAAGESSVNLAAGRTLKASSWTETYTASNGNDGNRASYWESRNNELPQWIQADLGASVRVDRVVLRLPDGWEQRTQTLKIQGSADGTEFSDLTASKAYTFNAAGGQSATISFDATTARHVRVLVTANSVQPAAQLSELEIYGPATGDTQAPTAPSGLAFTQPATGQIRLTWSASSDDTGVTGYDVYADNTLLTSVAGGVTTFTDTRPASETVSYYVRAKDAAGNQSANSNTVTRTGDSGDTQAPTAPSGLAFTEPATGQIKLTWSASSDNKGVTGYDVYADNVLRKSVAGDVTTYTDTQPAAATVSYVVRAKDAAGNVSGASNTVTRNGSTSSASNLAVSKPITASSVVHTFVAANANDNSLSTYWEGAGGSYPNTLTVRLGANADTESVVVKLNPDSAWGARTQNIQVLGREQDATSFTSLAAAKDYAFSPATGNTVTIPVTARVADVQLRFTANSGSGAGQVAEFQVLGAPAPNPDLQVTAVAASPSAPVESDAITLSATVRNSGALAAPAGKLDFELGGSKVATASVGALAAGASTQVTVSVGARDAGSYTLGAVVDPADAIIEQNETNNRFTSGTPLVVKPVSSSDLVTSAVTTSPSSPSNGDTVTFSVAVKNQGSVASASGSHGITLSLIDSKGATVKTLTGAHNGAIAAGSTTAPVSLGTWTAADGSYTVKVVLADDAAELPVKRANNTSTESLFVGRGADMPYDMYEAEDGVTGGGAKVVGPNRTVGDVAGEASGRKAVTLGSTGTYVEFTTRAATNTLVTRFSIPDAPGGGGIESKLNVYVDGTFLKAIDLTSKYAWLYGNETGPGNDPSAGAPRHIYDEANVLLGRTVPAGSTIRLQKDAANTSTYAIDFVSLEQVSPVANPDPATYTVPAGFTHQDVQNALDKVRMDSTGTLKGVYLPAGDYSTAGKFQVYGKAVKVVGAGPWFTRFRAPSTQDNTDIGFRAEASAKGSSFSNFAYFGNYTSRIDGPGKVFDFSNVSDIVIDNIWNEHMVCLYWGANTDGVTIRNARIRNMFADGINMTNGSTDNHVTNNEARATGDDSFALFSAIDAGGADMKNNVYENLTSLLTWRAAGVAVYGGYDNTFRNILVADTLVYSGITVSSLDFGYPMNGFGTGPTAIENVTVARAGGHFWGSQTFPGIWLFSASKVFQGIRISHVDIVDPTYSGIMFQTNYVGGQPQFPIKDTVLTDISISGARKSGDAFDAKSGFGLWANEMPEAGQGPAVGEVTFNGLKLSGNAQDVRNTTSTFKIGINP</sequence>
<evidence type="ECO:0000256" key="1">
    <source>
        <dbReference type="ARBA" id="ARBA00023295"/>
    </source>
</evidence>
<dbReference type="Gene3D" id="2.160.20.10">
    <property type="entry name" value="Single-stranded right-handed beta-helix, Pectin lyase-like"/>
    <property type="match status" value="1"/>
</dbReference>
<dbReference type="PANTHER" id="PTHR45713:SF6">
    <property type="entry name" value="F5_8 TYPE C DOMAIN-CONTAINING PROTEIN"/>
    <property type="match status" value="1"/>
</dbReference>
<dbReference type="InterPro" id="IPR011050">
    <property type="entry name" value="Pectin_lyase_fold/virulence"/>
</dbReference>
<dbReference type="InterPro" id="IPR008979">
    <property type="entry name" value="Galactose-bd-like_sf"/>
</dbReference>
<dbReference type="Proteomes" id="UP001602322">
    <property type="component" value="Unassembled WGS sequence"/>
</dbReference>
<dbReference type="InterPro" id="IPR036116">
    <property type="entry name" value="FN3_sf"/>
</dbReference>
<dbReference type="Pfam" id="PF22816">
    <property type="entry name" value="CatAgl_D2"/>
    <property type="match status" value="1"/>
</dbReference>
<dbReference type="InterPro" id="IPR006626">
    <property type="entry name" value="PbH1"/>
</dbReference>
<evidence type="ECO:0000256" key="4">
    <source>
        <dbReference type="SAM" id="SignalP"/>
    </source>
</evidence>
<organism evidence="6 7">
    <name type="scientific">Streptomyces argenteolus</name>
    <dbReference type="NCBI Taxonomy" id="67274"/>
    <lineage>
        <taxon>Bacteria</taxon>
        <taxon>Bacillati</taxon>
        <taxon>Actinomycetota</taxon>
        <taxon>Actinomycetes</taxon>
        <taxon>Kitasatosporales</taxon>
        <taxon>Streptomycetaceae</taxon>
        <taxon>Streptomyces</taxon>
    </lineage>
</organism>
<dbReference type="InterPro" id="IPR000421">
    <property type="entry name" value="FA58C"/>
</dbReference>
<feature type="domain" description="F5/8 type C" evidence="5">
    <location>
        <begin position="492"/>
        <end position="638"/>
    </location>
</feature>
<dbReference type="InterPro" id="IPR055149">
    <property type="entry name" value="Agl_cat_D2"/>
</dbReference>
<dbReference type="SMART" id="SM00710">
    <property type="entry name" value="PbH1"/>
    <property type="match status" value="7"/>
</dbReference>
<name>A0ABW6X9A6_9ACTN</name>
<dbReference type="Gene3D" id="2.60.40.10">
    <property type="entry name" value="Immunoglobulins"/>
    <property type="match status" value="4"/>
</dbReference>
<dbReference type="RefSeq" id="WP_387903354.1">
    <property type="nucleotide sequence ID" value="NZ_JBIBEG010000004.1"/>
</dbReference>
<dbReference type="Pfam" id="PF07705">
    <property type="entry name" value="CARDB"/>
    <property type="match status" value="2"/>
</dbReference>
<feature type="domain" description="F5/8 type C" evidence="5">
    <location>
        <begin position="169"/>
        <end position="309"/>
    </location>
</feature>
<evidence type="ECO:0000259" key="5">
    <source>
        <dbReference type="PROSITE" id="PS50022"/>
    </source>
</evidence>
<dbReference type="SMART" id="SM00060">
    <property type="entry name" value="FN3"/>
    <property type="match status" value="2"/>
</dbReference>
<dbReference type="CDD" id="cd14490">
    <property type="entry name" value="CBM6-CBM35-CBM36_like_1"/>
    <property type="match status" value="1"/>
</dbReference>
<reference evidence="6 7" key="1">
    <citation type="submission" date="2024-10" db="EMBL/GenBank/DDBJ databases">
        <title>The Natural Products Discovery Center: Release of the First 8490 Sequenced Strains for Exploring Actinobacteria Biosynthetic Diversity.</title>
        <authorList>
            <person name="Kalkreuter E."/>
            <person name="Kautsar S.A."/>
            <person name="Yang D."/>
            <person name="Bader C.D."/>
            <person name="Teijaro C.N."/>
            <person name="Fluegel L."/>
            <person name="Davis C.M."/>
            <person name="Simpson J.R."/>
            <person name="Lauterbach L."/>
            <person name="Steele A.D."/>
            <person name="Gui C."/>
            <person name="Meng S."/>
            <person name="Li G."/>
            <person name="Viehrig K."/>
            <person name="Ye F."/>
            <person name="Su P."/>
            <person name="Kiefer A.F."/>
            <person name="Nichols A."/>
            <person name="Cepeda A.J."/>
            <person name="Yan W."/>
            <person name="Fan B."/>
            <person name="Jiang Y."/>
            <person name="Adhikari A."/>
            <person name="Zheng C.-J."/>
            <person name="Schuster L."/>
            <person name="Cowan T.M."/>
            <person name="Smanski M.J."/>
            <person name="Chevrette M.G."/>
            <person name="De Carvalho L.P.S."/>
            <person name="Shen B."/>
        </authorList>
    </citation>
    <scope>NUCLEOTIDE SEQUENCE [LARGE SCALE GENOMIC DNA]</scope>
    <source>
        <strain evidence="6 7">NPDC012540</strain>
    </source>
</reference>
<dbReference type="EMBL" id="JBIBEG010000004">
    <property type="protein sequence ID" value="MFF5897798.1"/>
    <property type="molecule type" value="Genomic_DNA"/>
</dbReference>
<dbReference type="InterPro" id="IPR011635">
    <property type="entry name" value="CARDB"/>
</dbReference>
<dbReference type="InterPro" id="IPR013783">
    <property type="entry name" value="Ig-like_fold"/>
</dbReference>
<dbReference type="InterPro" id="IPR051941">
    <property type="entry name" value="BG_Antigen-Binding_Lectin"/>
</dbReference>
<dbReference type="CDD" id="cd00057">
    <property type="entry name" value="FA58C"/>
    <property type="match status" value="1"/>
</dbReference>
<keyword evidence="1" id="KW-0326">Glycosidase</keyword>
<keyword evidence="2" id="KW-0624">Polysaccharide degradation</keyword>
<evidence type="ECO:0000313" key="6">
    <source>
        <dbReference type="EMBL" id="MFF5897798.1"/>
    </source>
</evidence>
<keyword evidence="4" id="KW-0732">Signal</keyword>
<keyword evidence="2" id="KW-0119">Carbohydrate metabolism</keyword>
<feature type="region of interest" description="Disordered" evidence="3">
    <location>
        <begin position="389"/>
        <end position="418"/>
    </location>
</feature>
<dbReference type="PANTHER" id="PTHR45713">
    <property type="entry name" value="FTP DOMAIN-CONTAINING PROTEIN"/>
    <property type="match status" value="1"/>
</dbReference>
<keyword evidence="1" id="KW-0378">Hydrolase</keyword>
<gene>
    <name evidence="6" type="ORF">ACFY8O_17930</name>
</gene>
<evidence type="ECO:0000256" key="3">
    <source>
        <dbReference type="SAM" id="MobiDB-lite"/>
    </source>
</evidence>
<feature type="domain" description="F5/8 type C" evidence="5">
    <location>
        <begin position="17"/>
        <end position="166"/>
    </location>
</feature>
<keyword evidence="7" id="KW-1185">Reference proteome</keyword>
<dbReference type="SUPFAM" id="SSF49265">
    <property type="entry name" value="Fibronectin type III"/>
    <property type="match status" value="1"/>
</dbReference>
<dbReference type="InterPro" id="IPR003961">
    <property type="entry name" value="FN3_dom"/>
</dbReference>
<feature type="chain" id="PRO_5046559444" evidence="4">
    <location>
        <begin position="32"/>
        <end position="1428"/>
    </location>
</feature>
<dbReference type="Pfam" id="PF22633">
    <property type="entry name" value="F5_F8_type_C_2"/>
    <property type="match status" value="1"/>
</dbReference>
<dbReference type="InterPro" id="IPR033801">
    <property type="entry name" value="CBM6-CBM35-CBM36-like_1"/>
</dbReference>